<sequence length="295" mass="33232">MDLDQATIPFVIMLANARRLVRILLFALFLTLCISTALLFRVADIVVRRHLDRAYVARIYLKWLCRLCGMRLQVQFAPDYNHSKQASLVNQPNGLKHIRGHLIISNHVSWLDIPVLGSQAPLKFLSKAEVRNWPVIGLIAGAAGTLFIKRGSGQSESIKHQIQEKLAQNQNVLVFPEGTTSDGTSIKRMHPRLLASACNAEKLIQPLTVMYLDEDNRPSRIAPFIGDDEFHKHVWRLFGQARVTAVIEIHPPVTVTPETDIAEVTHKIQQRMQASIERRLGSQPLQRLDQASIAP</sequence>
<dbReference type="EMBL" id="CP021425">
    <property type="protein sequence ID" value="ARU55285.1"/>
    <property type="molecule type" value="Genomic_DNA"/>
</dbReference>
<dbReference type="InterPro" id="IPR002123">
    <property type="entry name" value="Plipid/glycerol_acylTrfase"/>
</dbReference>
<dbReference type="Proteomes" id="UP000196027">
    <property type="component" value="Chromosome"/>
</dbReference>
<evidence type="ECO:0000256" key="3">
    <source>
        <dbReference type="ARBA" id="ARBA00022692"/>
    </source>
</evidence>
<evidence type="ECO:0000313" key="10">
    <source>
        <dbReference type="EMBL" id="ARU55285.1"/>
    </source>
</evidence>
<organism evidence="10 11">
    <name type="scientific">Oleiphilus messinensis</name>
    <dbReference type="NCBI Taxonomy" id="141451"/>
    <lineage>
        <taxon>Bacteria</taxon>
        <taxon>Pseudomonadati</taxon>
        <taxon>Pseudomonadota</taxon>
        <taxon>Gammaproteobacteria</taxon>
        <taxon>Oceanospirillales</taxon>
        <taxon>Oleiphilaceae</taxon>
        <taxon>Oleiphilus</taxon>
    </lineage>
</organism>
<name>A0A1Y0I6Y1_9GAMM</name>
<keyword evidence="5" id="KW-0443">Lipid metabolism</keyword>
<feature type="transmembrane region" description="Helical" evidence="8">
    <location>
        <begin position="20"/>
        <end position="40"/>
    </location>
</feature>
<dbReference type="SUPFAM" id="SSF69593">
    <property type="entry name" value="Glycerol-3-phosphate (1)-acyltransferase"/>
    <property type="match status" value="1"/>
</dbReference>
<dbReference type="Pfam" id="PF01553">
    <property type="entry name" value="Acyltransferase"/>
    <property type="match status" value="1"/>
</dbReference>
<evidence type="ECO:0000256" key="4">
    <source>
        <dbReference type="ARBA" id="ARBA00022989"/>
    </source>
</evidence>
<gene>
    <name evidence="10" type="ORF">OLMES_1203</name>
</gene>
<dbReference type="PANTHER" id="PTHR23063">
    <property type="entry name" value="PHOSPHOLIPID ACYLTRANSFERASE"/>
    <property type="match status" value="1"/>
</dbReference>
<evidence type="ECO:0000256" key="8">
    <source>
        <dbReference type="SAM" id="Phobius"/>
    </source>
</evidence>
<dbReference type="KEGG" id="ome:OLMES_1203"/>
<protein>
    <submittedName>
        <fullName evidence="10">1-acyl-sn-glycerol-3-phosphate acyltransferase</fullName>
    </submittedName>
</protein>
<keyword evidence="6 8" id="KW-0472">Membrane</keyword>
<comment type="subcellular location">
    <subcellularLocation>
        <location evidence="1">Membrane</location>
    </subcellularLocation>
</comment>
<feature type="domain" description="Phospholipid/glycerol acyltransferase" evidence="9">
    <location>
        <begin position="101"/>
        <end position="212"/>
    </location>
</feature>
<evidence type="ECO:0000313" key="11">
    <source>
        <dbReference type="Proteomes" id="UP000196027"/>
    </source>
</evidence>
<evidence type="ECO:0000259" key="9">
    <source>
        <dbReference type="SMART" id="SM00563"/>
    </source>
</evidence>
<dbReference type="OrthoDB" id="9806880at2"/>
<evidence type="ECO:0000256" key="6">
    <source>
        <dbReference type="ARBA" id="ARBA00023136"/>
    </source>
</evidence>
<keyword evidence="7 10" id="KW-0012">Acyltransferase</keyword>
<keyword evidence="4 8" id="KW-1133">Transmembrane helix</keyword>
<dbReference type="RefSeq" id="WP_087460408.1">
    <property type="nucleotide sequence ID" value="NZ_CP021425.1"/>
</dbReference>
<evidence type="ECO:0000256" key="1">
    <source>
        <dbReference type="ARBA" id="ARBA00004370"/>
    </source>
</evidence>
<reference evidence="10 11" key="1">
    <citation type="submission" date="2017-05" db="EMBL/GenBank/DDBJ databases">
        <title>Genomic insights into alkan degradation activity of Oleiphilus messinensis.</title>
        <authorList>
            <person name="Kozyavkin S.A."/>
            <person name="Slesarev A.I."/>
            <person name="Golyshin P.N."/>
            <person name="Korzhenkov A."/>
            <person name="Golyshina O.N."/>
            <person name="Toshchakov S.V."/>
        </authorList>
    </citation>
    <scope>NUCLEOTIDE SEQUENCE [LARGE SCALE GENOMIC DNA]</scope>
    <source>
        <strain evidence="10 11">ME102</strain>
    </source>
</reference>
<keyword evidence="2 10" id="KW-0808">Transferase</keyword>
<dbReference type="AlphaFoldDB" id="A0A1Y0I6Y1"/>
<dbReference type="SMART" id="SM00563">
    <property type="entry name" value="PlsC"/>
    <property type="match status" value="1"/>
</dbReference>
<evidence type="ECO:0000256" key="7">
    <source>
        <dbReference type="ARBA" id="ARBA00023315"/>
    </source>
</evidence>
<keyword evidence="3 8" id="KW-0812">Transmembrane</keyword>
<evidence type="ECO:0000256" key="5">
    <source>
        <dbReference type="ARBA" id="ARBA00023098"/>
    </source>
</evidence>
<dbReference type="GO" id="GO:0006629">
    <property type="term" value="P:lipid metabolic process"/>
    <property type="evidence" value="ECO:0007669"/>
    <property type="project" value="UniProtKB-KW"/>
</dbReference>
<evidence type="ECO:0000256" key="2">
    <source>
        <dbReference type="ARBA" id="ARBA00022679"/>
    </source>
</evidence>
<dbReference type="CDD" id="cd07989">
    <property type="entry name" value="LPLAT_AGPAT-like"/>
    <property type="match status" value="1"/>
</dbReference>
<accession>A0A1Y0I6Y1</accession>
<dbReference type="GO" id="GO:0016020">
    <property type="term" value="C:membrane"/>
    <property type="evidence" value="ECO:0007669"/>
    <property type="project" value="UniProtKB-SubCell"/>
</dbReference>
<keyword evidence="11" id="KW-1185">Reference proteome</keyword>
<dbReference type="GO" id="GO:0016746">
    <property type="term" value="F:acyltransferase activity"/>
    <property type="evidence" value="ECO:0007669"/>
    <property type="project" value="UniProtKB-KW"/>
</dbReference>
<dbReference type="PANTHER" id="PTHR23063:SF52">
    <property type="entry name" value="LYSOPHOSPHATIDYLCHOLINE ACYLTRANSFERASE"/>
    <property type="match status" value="1"/>
</dbReference>
<proteinExistence type="predicted"/>